<name>A0ABR3FV47_9AGAR</name>
<dbReference type="EMBL" id="JBAHYK010000072">
    <property type="protein sequence ID" value="KAL0579093.1"/>
    <property type="molecule type" value="Genomic_DNA"/>
</dbReference>
<evidence type="ECO:0000313" key="2">
    <source>
        <dbReference type="Proteomes" id="UP001465976"/>
    </source>
</evidence>
<comment type="caution">
    <text evidence="1">The sequence shown here is derived from an EMBL/GenBank/DDBJ whole genome shotgun (WGS) entry which is preliminary data.</text>
</comment>
<reference evidence="1 2" key="1">
    <citation type="submission" date="2024-02" db="EMBL/GenBank/DDBJ databases">
        <title>A draft genome for the cacao thread blight pathogen Marasmius crinis-equi.</title>
        <authorList>
            <person name="Cohen S.P."/>
            <person name="Baruah I.K."/>
            <person name="Amoako-Attah I."/>
            <person name="Bukari Y."/>
            <person name="Meinhardt L.W."/>
            <person name="Bailey B.A."/>
        </authorList>
    </citation>
    <scope>NUCLEOTIDE SEQUENCE [LARGE SCALE GENOMIC DNA]</scope>
    <source>
        <strain evidence="1 2">GH-76</strain>
    </source>
</reference>
<protein>
    <submittedName>
        <fullName evidence="1">Uncharacterized protein</fullName>
    </submittedName>
</protein>
<sequence>MARLLALMKSPCCTLRPYLRRMTIDPERDNELWLDSFLALTAMKGISLRHLTVPNLPKLGRASTVFNSYMVPLISLHINIRYCTVEETMRFVCVFSHSLENLALRIDPSHVAQWSISRGMGSDQPYSFPRLRNLNIEGPQPAVHYMDWFSQCAVLKSVSSIYLGLGLEGDCDHYDTDHRVSAFLNSTCATVERVFLDYNWVSPVSRESGILLLQPFGTHDSSFIPVRYQLGGPVQVACHQDQVDGR</sequence>
<proteinExistence type="predicted"/>
<evidence type="ECO:0000313" key="1">
    <source>
        <dbReference type="EMBL" id="KAL0579093.1"/>
    </source>
</evidence>
<organism evidence="1 2">
    <name type="scientific">Marasmius crinis-equi</name>
    <dbReference type="NCBI Taxonomy" id="585013"/>
    <lineage>
        <taxon>Eukaryota</taxon>
        <taxon>Fungi</taxon>
        <taxon>Dikarya</taxon>
        <taxon>Basidiomycota</taxon>
        <taxon>Agaricomycotina</taxon>
        <taxon>Agaricomycetes</taxon>
        <taxon>Agaricomycetidae</taxon>
        <taxon>Agaricales</taxon>
        <taxon>Marasmiineae</taxon>
        <taxon>Marasmiaceae</taxon>
        <taxon>Marasmius</taxon>
    </lineage>
</organism>
<keyword evidence="2" id="KW-1185">Reference proteome</keyword>
<dbReference type="Proteomes" id="UP001465976">
    <property type="component" value="Unassembled WGS sequence"/>
</dbReference>
<gene>
    <name evidence="1" type="ORF">V5O48_002935</name>
</gene>
<accession>A0ABR3FV47</accession>